<dbReference type="GO" id="GO:0003677">
    <property type="term" value="F:DNA binding"/>
    <property type="evidence" value="ECO:0007669"/>
    <property type="project" value="InterPro"/>
</dbReference>
<dbReference type="EC" id="2.7.11.1" evidence="3"/>
<dbReference type="PANTHER" id="PTHR23272:SF182">
    <property type="entry name" value="OS09G0381850 PROTEIN"/>
    <property type="match status" value="1"/>
</dbReference>
<dbReference type="PANTHER" id="PTHR23272">
    <property type="entry name" value="BED FINGER-RELATED"/>
    <property type="match status" value="1"/>
</dbReference>
<keyword evidence="3" id="KW-0808">Transferase</keyword>
<reference evidence="3" key="1">
    <citation type="submission" date="2019-08" db="EMBL/GenBank/DDBJ databases">
        <title>Reference gene set and small RNA set construction with multiple tissues from Davidia involucrata Baill.</title>
        <authorList>
            <person name="Yang H."/>
            <person name="Zhou C."/>
            <person name="Li G."/>
            <person name="Wang J."/>
            <person name="Gao P."/>
            <person name="Wang M."/>
            <person name="Wang R."/>
            <person name="Zhao Y."/>
        </authorList>
    </citation>
    <scope>NUCLEOTIDE SEQUENCE</scope>
    <source>
        <tissue evidence="3">Mixed with DoveR01_LX</tissue>
    </source>
</reference>
<proteinExistence type="predicted"/>
<evidence type="ECO:0000313" key="3">
    <source>
        <dbReference type="EMBL" id="MPA66152.1"/>
    </source>
</evidence>
<feature type="domain" description="hAT-like transposase RNase-H fold" evidence="2">
    <location>
        <begin position="1"/>
        <end position="47"/>
    </location>
</feature>
<dbReference type="AlphaFoldDB" id="A0A5B7BBC5"/>
<dbReference type="GO" id="GO:0004674">
    <property type="term" value="F:protein serine/threonine kinase activity"/>
    <property type="evidence" value="ECO:0007669"/>
    <property type="project" value="UniProtKB-EC"/>
</dbReference>
<accession>A0A5B7BBC5</accession>
<evidence type="ECO:0000256" key="1">
    <source>
        <dbReference type="SAM" id="MobiDB-lite"/>
    </source>
</evidence>
<dbReference type="InterPro" id="IPR025525">
    <property type="entry name" value="hAT-like_transposase_RNase-H"/>
</dbReference>
<organism evidence="3">
    <name type="scientific">Davidia involucrata</name>
    <name type="common">Dove tree</name>
    <dbReference type="NCBI Taxonomy" id="16924"/>
    <lineage>
        <taxon>Eukaryota</taxon>
        <taxon>Viridiplantae</taxon>
        <taxon>Streptophyta</taxon>
        <taxon>Embryophyta</taxon>
        <taxon>Tracheophyta</taxon>
        <taxon>Spermatophyta</taxon>
        <taxon>Magnoliopsida</taxon>
        <taxon>eudicotyledons</taxon>
        <taxon>Gunneridae</taxon>
        <taxon>Pentapetalae</taxon>
        <taxon>asterids</taxon>
        <taxon>Cornales</taxon>
        <taxon>Nyssaceae</taxon>
        <taxon>Davidia</taxon>
    </lineage>
</organism>
<protein>
    <submittedName>
        <fullName evidence="3">Putative zinc finger BED domain-containing protein RICESLEEPER 2-like</fullName>
        <ecNumber evidence="3">2.7.11.1</ecNumber>
    </submittedName>
</protein>
<dbReference type="EMBL" id="GHES01035593">
    <property type="protein sequence ID" value="MPA66152.1"/>
    <property type="molecule type" value="Transcribed_RNA"/>
</dbReference>
<gene>
    <name evidence="3" type="ORF">Din_035593</name>
</gene>
<dbReference type="Pfam" id="PF14372">
    <property type="entry name" value="hAT-like_RNase-H"/>
    <property type="match status" value="1"/>
</dbReference>
<dbReference type="InterPro" id="IPR012337">
    <property type="entry name" value="RNaseH-like_sf"/>
</dbReference>
<name>A0A5B7BBC5_DAVIN</name>
<feature type="compositionally biased region" description="Low complexity" evidence="1">
    <location>
        <begin position="60"/>
        <end position="77"/>
    </location>
</feature>
<evidence type="ECO:0000259" key="2">
    <source>
        <dbReference type="Pfam" id="PF14372"/>
    </source>
</evidence>
<feature type="region of interest" description="Disordered" evidence="1">
    <location>
        <begin position="57"/>
        <end position="84"/>
    </location>
</feature>
<dbReference type="SUPFAM" id="SSF53098">
    <property type="entry name" value="Ribonuclease H-like"/>
    <property type="match status" value="1"/>
</dbReference>
<sequence length="121" mass="13722">MAIAAVLDPRYKMRLIEFCFPKIYSSIEAELHINIVRDSLYELYNDYVVIHSLSYIGPKNSQVGSSSTGSNVTSGNTRKTKTRTRSEFDTWAKDLDTIQPTKSDLDVYLEAHYTCNDDSDA</sequence>